<sequence length="301" mass="34633">MGTPIIELPFQYLSDGLSHFAIKHLSENHQLELVKALTDLLGKTFPAQFVFPALGHDDPPFEKRLGKMWSKWLPTDSIKTFETGKHITSDCRKPQNQKLKCVNCGEEHPANYRGCAVAKELQKIKNKKAIKTSPTNVIKEKVEQQEQRRNESHNQDKPTYASVAAIGTKKPTKSQGSGYYIIERKPRKLHIVVLNTDLMRRSDTDEDASKQWKWLEGVLNKFEQNKEKVYLVGHVAPGRDERQRGLFSPAHKAYTSFHNQKYIEIIRNYSRVIAGQFFGHLHSDTFRIMLDKNGEIIDKNH</sequence>
<dbReference type="PANTHER" id="PTHR10340:SF57">
    <property type="entry name" value="METALLOPHOS DOMAIN-CONTAINING PROTEIN"/>
    <property type="match status" value="1"/>
</dbReference>
<name>N6TFT5_DENPD</name>
<organism evidence="4">
    <name type="scientific">Dendroctonus ponderosae</name>
    <name type="common">Mountain pine beetle</name>
    <dbReference type="NCBI Taxonomy" id="77166"/>
    <lineage>
        <taxon>Eukaryota</taxon>
        <taxon>Metazoa</taxon>
        <taxon>Ecdysozoa</taxon>
        <taxon>Arthropoda</taxon>
        <taxon>Hexapoda</taxon>
        <taxon>Insecta</taxon>
        <taxon>Pterygota</taxon>
        <taxon>Neoptera</taxon>
        <taxon>Endopterygota</taxon>
        <taxon>Coleoptera</taxon>
        <taxon>Polyphaga</taxon>
        <taxon>Cucujiformia</taxon>
        <taxon>Curculionidae</taxon>
        <taxon>Scolytinae</taxon>
        <taxon>Dendroctonus</taxon>
    </lineage>
</organism>
<evidence type="ECO:0000313" key="4">
    <source>
        <dbReference type="EMBL" id="ENN76603.1"/>
    </source>
</evidence>
<evidence type="ECO:0000256" key="2">
    <source>
        <dbReference type="ARBA" id="ARBA00023180"/>
    </source>
</evidence>
<dbReference type="InterPro" id="IPR029052">
    <property type="entry name" value="Metallo-depent_PP-like"/>
</dbReference>
<dbReference type="PANTHER" id="PTHR10340">
    <property type="entry name" value="SPHINGOMYELIN PHOSPHODIESTERASE"/>
    <property type="match status" value="1"/>
</dbReference>
<dbReference type="SUPFAM" id="SSF56300">
    <property type="entry name" value="Metallo-dependent phosphatases"/>
    <property type="match status" value="1"/>
</dbReference>
<dbReference type="GO" id="GO:0005615">
    <property type="term" value="C:extracellular space"/>
    <property type="evidence" value="ECO:0007669"/>
    <property type="project" value="TreeGrafter"/>
</dbReference>
<protein>
    <submittedName>
        <fullName evidence="4">Uncharacterized protein</fullName>
    </submittedName>
</protein>
<evidence type="ECO:0000256" key="3">
    <source>
        <dbReference type="SAM" id="MobiDB-lite"/>
    </source>
</evidence>
<keyword evidence="2" id="KW-0325">Glycoprotein</keyword>
<proteinExistence type="predicted"/>
<dbReference type="HOGENOM" id="CLU_925196_0_0_1"/>
<evidence type="ECO:0000256" key="1">
    <source>
        <dbReference type="ARBA" id="ARBA00022801"/>
    </source>
</evidence>
<feature type="compositionally biased region" description="Basic and acidic residues" evidence="3">
    <location>
        <begin position="141"/>
        <end position="156"/>
    </location>
</feature>
<dbReference type="EMBL" id="KB740972">
    <property type="protein sequence ID" value="ENN76603.1"/>
    <property type="molecule type" value="Genomic_DNA"/>
</dbReference>
<accession>N6TFT5</accession>
<feature type="non-terminal residue" evidence="4">
    <location>
        <position position="1"/>
    </location>
</feature>
<dbReference type="GO" id="GO:0008081">
    <property type="term" value="F:phosphoric diester hydrolase activity"/>
    <property type="evidence" value="ECO:0007669"/>
    <property type="project" value="TreeGrafter"/>
</dbReference>
<dbReference type="Gene3D" id="3.60.21.10">
    <property type="match status" value="1"/>
</dbReference>
<dbReference type="OrthoDB" id="348678at2759"/>
<keyword evidence="1" id="KW-0378">Hydrolase</keyword>
<feature type="region of interest" description="Disordered" evidence="3">
    <location>
        <begin position="141"/>
        <end position="161"/>
    </location>
</feature>
<gene>
    <name evidence="4" type="ORF">YQE_06861</name>
</gene>
<dbReference type="AlphaFoldDB" id="N6TFT5"/>
<reference evidence="4" key="1">
    <citation type="journal article" date="2013" name="Genome Biol.">
        <title>Draft genome of the mountain pine beetle, Dendroctonus ponderosae Hopkins, a major forest pest.</title>
        <authorList>
            <person name="Keeling C.I."/>
            <person name="Yuen M.M."/>
            <person name="Liao N.Y."/>
            <person name="Docking T.R."/>
            <person name="Chan S.K."/>
            <person name="Taylor G.A."/>
            <person name="Palmquist D.L."/>
            <person name="Jackman S.D."/>
            <person name="Nguyen A."/>
            <person name="Li M."/>
            <person name="Henderson H."/>
            <person name="Janes J.K."/>
            <person name="Zhao Y."/>
            <person name="Pandoh P."/>
            <person name="Moore R."/>
            <person name="Sperling F.A."/>
            <person name="Huber D.P."/>
            <person name="Birol I."/>
            <person name="Jones S.J."/>
            <person name="Bohlmann J."/>
        </authorList>
    </citation>
    <scope>NUCLEOTIDE SEQUENCE</scope>
</reference>